<evidence type="ECO:0000256" key="5">
    <source>
        <dbReference type="ARBA" id="ARBA00022741"/>
    </source>
</evidence>
<dbReference type="FunFam" id="3.40.50.620:FF:000106">
    <property type="entry name" value="Glutamine-dependent NAD(+) synthetase"/>
    <property type="match status" value="1"/>
</dbReference>
<evidence type="ECO:0000313" key="10">
    <source>
        <dbReference type="EMBL" id="GAH44200.1"/>
    </source>
</evidence>
<dbReference type="EMBL" id="BARU01006012">
    <property type="protein sequence ID" value="GAH44200.1"/>
    <property type="molecule type" value="Genomic_DNA"/>
</dbReference>
<evidence type="ECO:0000256" key="3">
    <source>
        <dbReference type="ARBA" id="ARBA00022598"/>
    </source>
</evidence>
<dbReference type="GO" id="GO:0003952">
    <property type="term" value="F:NAD+ synthase (glutamine-hydrolyzing) activity"/>
    <property type="evidence" value="ECO:0007669"/>
    <property type="project" value="InterPro"/>
</dbReference>
<dbReference type="HAMAP" id="MF_00193">
    <property type="entry name" value="NadE_ammonia_dep"/>
    <property type="match status" value="1"/>
</dbReference>
<keyword evidence="3" id="KW-0436">Ligase</keyword>
<evidence type="ECO:0000256" key="8">
    <source>
        <dbReference type="ARBA" id="ARBA00023027"/>
    </source>
</evidence>
<organism evidence="10">
    <name type="scientific">marine sediment metagenome</name>
    <dbReference type="NCBI Taxonomy" id="412755"/>
    <lineage>
        <taxon>unclassified sequences</taxon>
        <taxon>metagenomes</taxon>
        <taxon>ecological metagenomes</taxon>
    </lineage>
</organism>
<reference evidence="10" key="1">
    <citation type="journal article" date="2014" name="Front. Microbiol.">
        <title>High frequency of phylogenetically diverse reductive dehalogenase-homologous genes in deep subseafloor sedimentary metagenomes.</title>
        <authorList>
            <person name="Kawai M."/>
            <person name="Futagami T."/>
            <person name="Toyoda A."/>
            <person name="Takaki Y."/>
            <person name="Nishi S."/>
            <person name="Hori S."/>
            <person name="Arai W."/>
            <person name="Tsubouchi T."/>
            <person name="Morono Y."/>
            <person name="Uchiyama I."/>
            <person name="Ito T."/>
            <person name="Fujiyama A."/>
            <person name="Inagaki F."/>
            <person name="Takami H."/>
        </authorList>
    </citation>
    <scope>NUCLEOTIDE SEQUENCE</scope>
    <source>
        <strain evidence="10">Expedition CK06-06</strain>
    </source>
</reference>
<evidence type="ECO:0000259" key="9">
    <source>
        <dbReference type="Pfam" id="PF02540"/>
    </source>
</evidence>
<comment type="pathway">
    <text evidence="1">Cofactor biosynthesis; NAD(+) biosynthesis.</text>
</comment>
<keyword evidence="4" id="KW-0479">Metal-binding</keyword>
<dbReference type="SUPFAM" id="SSF52402">
    <property type="entry name" value="Adenine nucleotide alpha hydrolases-like"/>
    <property type="match status" value="1"/>
</dbReference>
<dbReference type="PANTHER" id="PTHR23090:SF9">
    <property type="entry name" value="GLUTAMINE-DEPENDENT NAD(+) SYNTHETASE"/>
    <property type="match status" value="1"/>
</dbReference>
<proteinExistence type="inferred from homology"/>
<keyword evidence="7" id="KW-0460">Magnesium</keyword>
<evidence type="ECO:0000256" key="1">
    <source>
        <dbReference type="ARBA" id="ARBA00004790"/>
    </source>
</evidence>
<protein>
    <recommendedName>
        <fullName evidence="9">NAD/GMP synthase domain-containing protein</fullName>
    </recommendedName>
</protein>
<dbReference type="GO" id="GO:0004359">
    <property type="term" value="F:glutaminase activity"/>
    <property type="evidence" value="ECO:0007669"/>
    <property type="project" value="InterPro"/>
</dbReference>
<dbReference type="InterPro" id="IPR022926">
    <property type="entry name" value="NH(3)-dep_NAD(+)_synth"/>
</dbReference>
<dbReference type="CDD" id="cd00553">
    <property type="entry name" value="NAD_synthase"/>
    <property type="match status" value="1"/>
</dbReference>
<dbReference type="GO" id="GO:0005524">
    <property type="term" value="F:ATP binding"/>
    <property type="evidence" value="ECO:0007669"/>
    <property type="project" value="UniProtKB-KW"/>
</dbReference>
<dbReference type="InterPro" id="IPR003694">
    <property type="entry name" value="NAD_synthase"/>
</dbReference>
<dbReference type="Gene3D" id="3.40.50.620">
    <property type="entry name" value="HUPs"/>
    <property type="match status" value="1"/>
</dbReference>
<dbReference type="GO" id="GO:0008795">
    <property type="term" value="F:NAD+ synthase activity"/>
    <property type="evidence" value="ECO:0007669"/>
    <property type="project" value="InterPro"/>
</dbReference>
<feature type="domain" description="NAD/GMP synthase" evidence="9">
    <location>
        <begin position="12"/>
        <end position="246"/>
    </location>
</feature>
<evidence type="ECO:0000256" key="2">
    <source>
        <dbReference type="ARBA" id="ARBA00005859"/>
    </source>
</evidence>
<dbReference type="GO" id="GO:0009435">
    <property type="term" value="P:NAD+ biosynthetic process"/>
    <property type="evidence" value="ECO:0007669"/>
    <property type="project" value="UniProtKB-UniPathway"/>
</dbReference>
<sequence>MMRELNYKKLAAEIEIWIKNYINSANAKGVVLGLSGGIDSAVTAALCANALGKENVLGLGLPIESIPQDLEDAKLVANNLGISFAISDLTSVYRELVKVLPSDIQANQMALANIKPRLRMTTVYYVGQSLGYLVGGTGNRAEIAIGYFTKYGDGAADFEPLASLYKCEVREIARILKIPERIVDKAPNAGLWPDQTDEGEIGMTYPLLDEILYRIDYFLELDDIAAENVEKVISMMKSAEHKNKMPPFFILILLTNTINRGHLFGGASY</sequence>
<keyword evidence="5" id="KW-0547">Nucleotide-binding</keyword>
<comment type="similarity">
    <text evidence="2">Belongs to the NAD synthetase family.</text>
</comment>
<evidence type="ECO:0000256" key="6">
    <source>
        <dbReference type="ARBA" id="ARBA00022840"/>
    </source>
</evidence>
<evidence type="ECO:0000256" key="4">
    <source>
        <dbReference type="ARBA" id="ARBA00022723"/>
    </source>
</evidence>
<accession>X1GH94</accession>
<dbReference type="UniPathway" id="UPA00253"/>
<dbReference type="Pfam" id="PF02540">
    <property type="entry name" value="NAD_synthase"/>
    <property type="match status" value="1"/>
</dbReference>
<dbReference type="NCBIfam" id="TIGR00552">
    <property type="entry name" value="nadE"/>
    <property type="match status" value="1"/>
</dbReference>
<dbReference type="NCBIfam" id="NF010587">
    <property type="entry name" value="PRK13980.1"/>
    <property type="match status" value="1"/>
</dbReference>
<dbReference type="AlphaFoldDB" id="X1GH94"/>
<dbReference type="GO" id="GO:0005737">
    <property type="term" value="C:cytoplasm"/>
    <property type="evidence" value="ECO:0007669"/>
    <property type="project" value="InterPro"/>
</dbReference>
<evidence type="ECO:0000256" key="7">
    <source>
        <dbReference type="ARBA" id="ARBA00022842"/>
    </source>
</evidence>
<dbReference type="InterPro" id="IPR014729">
    <property type="entry name" value="Rossmann-like_a/b/a_fold"/>
</dbReference>
<gene>
    <name evidence="10" type="ORF">S03H2_11808</name>
</gene>
<dbReference type="InterPro" id="IPR022310">
    <property type="entry name" value="NAD/GMP_synthase"/>
</dbReference>
<keyword evidence="6" id="KW-0067">ATP-binding</keyword>
<keyword evidence="8" id="KW-0520">NAD</keyword>
<dbReference type="PANTHER" id="PTHR23090">
    <property type="entry name" value="NH 3 /GLUTAMINE-DEPENDENT NAD + SYNTHETASE"/>
    <property type="match status" value="1"/>
</dbReference>
<name>X1GH94_9ZZZZ</name>
<dbReference type="GO" id="GO:0046872">
    <property type="term" value="F:metal ion binding"/>
    <property type="evidence" value="ECO:0007669"/>
    <property type="project" value="UniProtKB-KW"/>
</dbReference>
<comment type="caution">
    <text evidence="10">The sequence shown here is derived from an EMBL/GenBank/DDBJ whole genome shotgun (WGS) entry which is preliminary data.</text>
</comment>